<dbReference type="InterPro" id="IPR002938">
    <property type="entry name" value="FAD-bd"/>
</dbReference>
<dbReference type="AlphaFoldDB" id="A0AAU0ULV8"/>
<proteinExistence type="predicted"/>
<evidence type="ECO:0000259" key="1">
    <source>
        <dbReference type="Pfam" id="PF01494"/>
    </source>
</evidence>
<accession>A0AAU0ULV8</accession>
<dbReference type="PANTHER" id="PTHR42685">
    <property type="entry name" value="GERANYLGERANYL DIPHOSPHATE REDUCTASE"/>
    <property type="match status" value="1"/>
</dbReference>
<organism evidence="2 3">
    <name type="scientific">Metallumcola ferriviriculae</name>
    <dbReference type="NCBI Taxonomy" id="3039180"/>
    <lineage>
        <taxon>Bacteria</taxon>
        <taxon>Bacillati</taxon>
        <taxon>Bacillota</taxon>
        <taxon>Clostridia</taxon>
        <taxon>Neomoorellales</taxon>
        <taxon>Desulfitibacteraceae</taxon>
        <taxon>Metallumcola</taxon>
    </lineage>
</organism>
<evidence type="ECO:0000313" key="2">
    <source>
        <dbReference type="EMBL" id="WRO21362.1"/>
    </source>
</evidence>
<sequence length="354" mass="40456">MAIVGGGPAGATLARLLAKDYKVLVIDKRRLDSDPQKGQFTKCCGGLIAPDAQKMLAKMGLALPQNVLVSPQIFAVRTIDINNKLERFYQRFYFNMDREKFDRWLISLLPDEVDLRCGSQFKHFEQEEDAVRIVLTQNNKTHIEHAKILVGADGAHSLVRKQLGIRGLVPREYISVQAKFTAKEIMPYFTAIFDKEITDYYSWIIPKEQHLLLGTALKPRENVSSKFELLQEKMKRYGIKLNKQVEKEGAFILRPMRVRQLSVGQSPIALIGEAGGWISPSSAEGLSYAFRSASYLAQAIKSDFKNYHKHYLDNITPLRRNIRLKNLKAPFMYNSQMRKWVMLSGLQSMQIDEN</sequence>
<dbReference type="Proteomes" id="UP001329915">
    <property type="component" value="Chromosome"/>
</dbReference>
<dbReference type="RefSeq" id="WP_366924891.1">
    <property type="nucleotide sequence ID" value="NZ_CP121694.1"/>
</dbReference>
<gene>
    <name evidence="2" type="ORF">MFMK1_001170</name>
</gene>
<dbReference type="Gene3D" id="3.50.50.60">
    <property type="entry name" value="FAD/NAD(P)-binding domain"/>
    <property type="match status" value="1"/>
</dbReference>
<name>A0AAU0ULV8_9FIRM</name>
<evidence type="ECO:0000313" key="3">
    <source>
        <dbReference type="Proteomes" id="UP001329915"/>
    </source>
</evidence>
<dbReference type="SUPFAM" id="SSF51905">
    <property type="entry name" value="FAD/NAD(P)-binding domain"/>
    <property type="match status" value="1"/>
</dbReference>
<keyword evidence="3" id="KW-1185">Reference proteome</keyword>
<dbReference type="NCBIfam" id="NF008519">
    <property type="entry name" value="PRK11445.1"/>
    <property type="match status" value="1"/>
</dbReference>
<protein>
    <submittedName>
        <fullName evidence="2">FAD-binding protein</fullName>
    </submittedName>
</protein>
<dbReference type="PRINTS" id="PR00420">
    <property type="entry name" value="RNGMNOXGNASE"/>
</dbReference>
<dbReference type="Pfam" id="PF01494">
    <property type="entry name" value="FAD_binding_3"/>
    <property type="match status" value="1"/>
</dbReference>
<dbReference type="GO" id="GO:0071949">
    <property type="term" value="F:FAD binding"/>
    <property type="evidence" value="ECO:0007669"/>
    <property type="project" value="InterPro"/>
</dbReference>
<feature type="domain" description="FAD-binding" evidence="1">
    <location>
        <begin position="2"/>
        <end position="299"/>
    </location>
</feature>
<dbReference type="InterPro" id="IPR050407">
    <property type="entry name" value="Geranylgeranyl_reductase"/>
</dbReference>
<reference evidence="2 3" key="1">
    <citation type="submission" date="2023-04" db="EMBL/GenBank/DDBJ databases">
        <authorList>
            <person name="Hsu D."/>
        </authorList>
    </citation>
    <scope>NUCLEOTIDE SEQUENCE [LARGE SCALE GENOMIC DNA]</scope>
    <source>
        <strain evidence="2 3">MK1</strain>
    </source>
</reference>
<dbReference type="PANTHER" id="PTHR42685:SF22">
    <property type="entry name" value="CONDITIONED MEDIUM FACTOR RECEPTOR 1"/>
    <property type="match status" value="1"/>
</dbReference>
<dbReference type="InterPro" id="IPR036188">
    <property type="entry name" value="FAD/NAD-bd_sf"/>
</dbReference>
<dbReference type="EMBL" id="CP121694">
    <property type="protein sequence ID" value="WRO21362.1"/>
    <property type="molecule type" value="Genomic_DNA"/>
</dbReference>
<dbReference type="KEGG" id="dbc:MFMK1_001170"/>